<evidence type="ECO:0000313" key="2">
    <source>
        <dbReference type="EMBL" id="CAC5391394.1"/>
    </source>
</evidence>
<keyword evidence="3" id="KW-1185">Reference proteome</keyword>
<feature type="compositionally biased region" description="Basic and acidic residues" evidence="1">
    <location>
        <begin position="109"/>
        <end position="126"/>
    </location>
</feature>
<feature type="region of interest" description="Disordered" evidence="1">
    <location>
        <begin position="1"/>
        <end position="20"/>
    </location>
</feature>
<dbReference type="EMBL" id="CACVKT020004745">
    <property type="protein sequence ID" value="CAC5391394.1"/>
    <property type="molecule type" value="Genomic_DNA"/>
</dbReference>
<gene>
    <name evidence="2" type="ORF">MCOR_26406</name>
</gene>
<name>A0A6J8C8D4_MYTCO</name>
<sequence>MEDKIRTNNSDSHEKALRNTKERRIKSMVLTILNSVYNDYPKQCFPDKLTKLTGHKAKELKYEVVDDTYYEAEANMVAFRVPVNKLAPYTLYKKVIKHNSIVESTQTETDEHGEGSGDDHFADETTAKTPVDTSSNKSNTQDVNNNTNQKPVLDNCCQTDPCSFVVSYDQA</sequence>
<proteinExistence type="predicted"/>
<protein>
    <submittedName>
        <fullName evidence="2">Uncharacterized protein</fullName>
    </submittedName>
</protein>
<dbReference type="Proteomes" id="UP000507470">
    <property type="component" value="Unassembled WGS sequence"/>
</dbReference>
<evidence type="ECO:0000313" key="3">
    <source>
        <dbReference type="Proteomes" id="UP000507470"/>
    </source>
</evidence>
<evidence type="ECO:0000256" key="1">
    <source>
        <dbReference type="SAM" id="MobiDB-lite"/>
    </source>
</evidence>
<dbReference type="AlphaFoldDB" id="A0A6J8C8D4"/>
<reference evidence="2 3" key="1">
    <citation type="submission" date="2020-06" db="EMBL/GenBank/DDBJ databases">
        <authorList>
            <person name="Li R."/>
            <person name="Bekaert M."/>
        </authorList>
    </citation>
    <scope>NUCLEOTIDE SEQUENCE [LARGE SCALE GENOMIC DNA]</scope>
    <source>
        <strain evidence="3">wild</strain>
    </source>
</reference>
<feature type="region of interest" description="Disordered" evidence="1">
    <location>
        <begin position="104"/>
        <end position="152"/>
    </location>
</feature>
<feature type="compositionally biased region" description="Polar residues" evidence="1">
    <location>
        <begin position="127"/>
        <end position="152"/>
    </location>
</feature>
<organism evidence="2 3">
    <name type="scientific">Mytilus coruscus</name>
    <name type="common">Sea mussel</name>
    <dbReference type="NCBI Taxonomy" id="42192"/>
    <lineage>
        <taxon>Eukaryota</taxon>
        <taxon>Metazoa</taxon>
        <taxon>Spiralia</taxon>
        <taxon>Lophotrochozoa</taxon>
        <taxon>Mollusca</taxon>
        <taxon>Bivalvia</taxon>
        <taxon>Autobranchia</taxon>
        <taxon>Pteriomorphia</taxon>
        <taxon>Mytilida</taxon>
        <taxon>Mytiloidea</taxon>
        <taxon>Mytilidae</taxon>
        <taxon>Mytilinae</taxon>
        <taxon>Mytilus</taxon>
    </lineage>
</organism>
<accession>A0A6J8C8D4</accession>